<organism evidence="10 11">
    <name type="scientific">Clostridium innocuum</name>
    <dbReference type="NCBI Taxonomy" id="1522"/>
    <lineage>
        <taxon>Bacteria</taxon>
        <taxon>Bacillati</taxon>
        <taxon>Bacillota</taxon>
        <taxon>Clostridia</taxon>
        <taxon>Eubacteriales</taxon>
        <taxon>Clostridiaceae</taxon>
        <taxon>Clostridium</taxon>
    </lineage>
</organism>
<sequence length="861" mass="97784">MNIIQKVTWKCIKAAKRRTMVTIFGVILSVAMIAAVSTIAQSFQDLMLRNARSNFGDFEMEFYDVPAKQAEKLVKDSRIKESLISYHDTYAFLKDVKDAQRQYIQLQVYDMEHLHLNALQLVKGTLPRQKNEILLSESFMETSGTAWKIGDSITLPIGYTVQKDGSRSYSQWNSDDATGESFHQTGERTFRITGIMDDGKVHFGSQNYAFYLPFQGNEGTLDNRYVISFTMKERAASIYEDAQQLAEDYGLQDVQINPNNTLLMFYGINDDNGFMTTITLATGMVALIIMIGSISLIYNAFAISLSQRSRYLGMLASIGATQKQKRSSVFFEAFVIGAFAIPIGILCGYAGIGITFLCIQPLIQGMFETMVELRLVITWQSVLVSVLFSFIVLLISAWLPARRASRITPINALRQNQDVSIRVKDVRRTRWIRKWFGFSAALGAKNMKRSRHRYYATLFSLIISMVLFMTAYSFSTFISQAFSMAQGEIPADVTGGMNGYSQPEGDAIREQLSRLPSAEEFLYMESVMLQDHSTTAYSDQLQQLLDEQGRHFDEPQQRLSFEIIALDDQSFARYAGEVNASMEDFAGSDAQAILLNKLTCKKENTFTDYRLLENAEKGMTLQAAMDKRSYETAIHIAAVSEVHPWFMPANVDDIHTIYLITNEQSMRILKKQLQLTQDMLSMKFQYRSSQPYALENELTQLQSQHPAGTIFKSNIRALKDRQNQLSLFLNVFLYGFVALILLVSAANIYNTISTGIALRRREFAMLKSIGITPRAFRAMIRMEIMQYLGRTMLFGIPLTLLVIYGVYAVLQRNFAFAFAFPWQGLLFIILLLAALLFMSMRLALQAMKHDNLMETIRQESI</sequence>
<evidence type="ECO:0000313" key="11">
    <source>
        <dbReference type="Proteomes" id="UP000030008"/>
    </source>
</evidence>
<comment type="caution">
    <text evidence="10">The sequence shown here is derived from an EMBL/GenBank/DDBJ whole genome shotgun (WGS) entry which is preliminary data.</text>
</comment>
<dbReference type="Proteomes" id="UP000030008">
    <property type="component" value="Unassembled WGS sequence"/>
</dbReference>
<dbReference type="PANTHER" id="PTHR30572">
    <property type="entry name" value="MEMBRANE COMPONENT OF TRANSPORTER-RELATED"/>
    <property type="match status" value="1"/>
</dbReference>
<evidence type="ECO:0000259" key="9">
    <source>
        <dbReference type="Pfam" id="PF12704"/>
    </source>
</evidence>
<comment type="subcellular location">
    <subcellularLocation>
        <location evidence="1">Cell membrane</location>
        <topology evidence="1">Multi-pass membrane protein</topology>
    </subcellularLocation>
</comment>
<protein>
    <submittedName>
        <fullName evidence="10">ABC transporter permease</fullName>
    </submittedName>
</protein>
<comment type="similarity">
    <text evidence="6">Belongs to the ABC-4 integral membrane protein family.</text>
</comment>
<feature type="transmembrane region" description="Helical" evidence="7">
    <location>
        <begin position="21"/>
        <end position="40"/>
    </location>
</feature>
<evidence type="ECO:0000259" key="8">
    <source>
        <dbReference type="Pfam" id="PF02687"/>
    </source>
</evidence>
<keyword evidence="4 7" id="KW-1133">Transmembrane helix</keyword>
<evidence type="ECO:0000256" key="7">
    <source>
        <dbReference type="SAM" id="Phobius"/>
    </source>
</evidence>
<gene>
    <name evidence="10" type="ORF">CIAN88_08740</name>
</gene>
<feature type="domain" description="MacB-like periplasmic core" evidence="9">
    <location>
        <begin position="19"/>
        <end position="225"/>
    </location>
</feature>
<feature type="domain" description="ABC3 transporter permease C-terminal" evidence="8">
    <location>
        <begin position="736"/>
        <end position="848"/>
    </location>
</feature>
<feature type="transmembrane region" description="Helical" evidence="7">
    <location>
        <begin position="377"/>
        <end position="399"/>
    </location>
</feature>
<keyword evidence="5 7" id="KW-0472">Membrane</keyword>
<name>A0A099I7G5_CLOIN</name>
<keyword evidence="3 7" id="KW-0812">Transmembrane</keyword>
<evidence type="ECO:0000313" key="10">
    <source>
        <dbReference type="EMBL" id="KGJ53496.1"/>
    </source>
</evidence>
<dbReference type="AlphaFoldDB" id="A0A099I7G5"/>
<feature type="transmembrane region" description="Helical" evidence="7">
    <location>
        <begin position="787"/>
        <end position="810"/>
    </location>
</feature>
<feature type="transmembrane region" description="Helical" evidence="7">
    <location>
        <begin position="731"/>
        <end position="752"/>
    </location>
</feature>
<feature type="domain" description="ABC3 transporter permease C-terminal" evidence="8">
    <location>
        <begin position="284"/>
        <end position="409"/>
    </location>
</feature>
<accession>A0A099I7G5</accession>
<evidence type="ECO:0000256" key="6">
    <source>
        <dbReference type="ARBA" id="ARBA00038076"/>
    </source>
</evidence>
<dbReference type="InterPro" id="IPR050250">
    <property type="entry name" value="Macrolide_Exporter_MacB"/>
</dbReference>
<feature type="transmembrane region" description="Helical" evidence="7">
    <location>
        <begin position="454"/>
        <end position="474"/>
    </location>
</feature>
<evidence type="ECO:0000256" key="3">
    <source>
        <dbReference type="ARBA" id="ARBA00022692"/>
    </source>
</evidence>
<dbReference type="InterPro" id="IPR003838">
    <property type="entry name" value="ABC3_permease_C"/>
</dbReference>
<dbReference type="Pfam" id="PF12704">
    <property type="entry name" value="MacB_PCD"/>
    <property type="match status" value="1"/>
</dbReference>
<evidence type="ECO:0000256" key="2">
    <source>
        <dbReference type="ARBA" id="ARBA00022475"/>
    </source>
</evidence>
<dbReference type="RefSeq" id="WP_044905043.1">
    <property type="nucleotide sequence ID" value="NZ_JQIF01000039.1"/>
</dbReference>
<dbReference type="GO" id="GO:0022857">
    <property type="term" value="F:transmembrane transporter activity"/>
    <property type="evidence" value="ECO:0007669"/>
    <property type="project" value="TreeGrafter"/>
</dbReference>
<evidence type="ECO:0000256" key="5">
    <source>
        <dbReference type="ARBA" id="ARBA00023136"/>
    </source>
</evidence>
<feature type="transmembrane region" description="Helical" evidence="7">
    <location>
        <begin position="822"/>
        <end position="844"/>
    </location>
</feature>
<dbReference type="PANTHER" id="PTHR30572:SF4">
    <property type="entry name" value="ABC TRANSPORTER PERMEASE YTRF"/>
    <property type="match status" value="1"/>
</dbReference>
<evidence type="ECO:0000256" key="1">
    <source>
        <dbReference type="ARBA" id="ARBA00004651"/>
    </source>
</evidence>
<dbReference type="GO" id="GO:0005886">
    <property type="term" value="C:plasma membrane"/>
    <property type="evidence" value="ECO:0007669"/>
    <property type="project" value="UniProtKB-SubCell"/>
</dbReference>
<dbReference type="EMBL" id="JQIF01000039">
    <property type="protein sequence ID" value="KGJ53496.1"/>
    <property type="molecule type" value="Genomic_DNA"/>
</dbReference>
<dbReference type="Pfam" id="PF02687">
    <property type="entry name" value="FtsX"/>
    <property type="match status" value="2"/>
</dbReference>
<feature type="transmembrane region" description="Helical" evidence="7">
    <location>
        <begin position="333"/>
        <end position="357"/>
    </location>
</feature>
<feature type="transmembrane region" description="Helical" evidence="7">
    <location>
        <begin position="278"/>
        <end position="301"/>
    </location>
</feature>
<dbReference type="InterPro" id="IPR025857">
    <property type="entry name" value="MacB_PCD"/>
</dbReference>
<reference evidence="10 11" key="1">
    <citation type="submission" date="2014-08" db="EMBL/GenBank/DDBJ databases">
        <title>Clostridium innocuum, an unnegligible vancomycin-resistant pathogen causing extra-intestinal infections.</title>
        <authorList>
            <person name="Feng Y."/>
            <person name="Chiu C.-H."/>
        </authorList>
    </citation>
    <scope>NUCLEOTIDE SEQUENCE [LARGE SCALE GENOMIC DNA]</scope>
    <source>
        <strain evidence="10 11">AN88</strain>
    </source>
</reference>
<proteinExistence type="inferred from homology"/>
<evidence type="ECO:0000256" key="4">
    <source>
        <dbReference type="ARBA" id="ARBA00022989"/>
    </source>
</evidence>
<keyword evidence="2" id="KW-1003">Cell membrane</keyword>